<dbReference type="InterPro" id="IPR004843">
    <property type="entry name" value="Calcineurin-like_PHP"/>
</dbReference>
<evidence type="ECO:0000259" key="5">
    <source>
        <dbReference type="Pfam" id="PF00149"/>
    </source>
</evidence>
<dbReference type="InterPro" id="IPR000836">
    <property type="entry name" value="PRTase_dom"/>
</dbReference>
<name>A0ABY2R490_9FLAO</name>
<keyword evidence="2" id="KW-0378">Hydrolase</keyword>
<protein>
    <recommendedName>
        <fullName evidence="5">Calcineurin-like phosphoesterase domain-containing protein</fullName>
    </recommendedName>
</protein>
<dbReference type="InterPro" id="IPR029052">
    <property type="entry name" value="Metallo-depent_PP-like"/>
</dbReference>
<keyword evidence="7" id="KW-1185">Reference proteome</keyword>
<evidence type="ECO:0000256" key="3">
    <source>
        <dbReference type="ARBA" id="ARBA00023004"/>
    </source>
</evidence>
<dbReference type="SUPFAM" id="SSF56300">
    <property type="entry name" value="Metallo-dependent phosphatases"/>
    <property type="match status" value="1"/>
</dbReference>
<gene>
    <name evidence="6" type="ORF">EK417_15945</name>
</gene>
<dbReference type="PANTHER" id="PTHR42988">
    <property type="entry name" value="PHOSPHOHYDROLASE"/>
    <property type="match status" value="1"/>
</dbReference>
<dbReference type="EMBL" id="SDLV01000031">
    <property type="protein sequence ID" value="THV57510.1"/>
    <property type="molecule type" value="Genomic_DNA"/>
</dbReference>
<dbReference type="Gene3D" id="3.60.21.10">
    <property type="match status" value="1"/>
</dbReference>
<dbReference type="Pfam" id="PF00149">
    <property type="entry name" value="Metallophos"/>
    <property type="match status" value="1"/>
</dbReference>
<dbReference type="SUPFAM" id="SSF53271">
    <property type="entry name" value="PRTase-like"/>
    <property type="match status" value="1"/>
</dbReference>
<keyword evidence="3" id="KW-0408">Iron</keyword>
<dbReference type="RefSeq" id="WP_136522691.1">
    <property type="nucleotide sequence ID" value="NZ_SDLV01000031.1"/>
</dbReference>
<reference evidence="6 7" key="1">
    <citation type="submission" date="2019-01" db="EMBL/GenBank/DDBJ databases">
        <authorList>
            <person name="B I."/>
            <person name="Ch S."/>
            <person name="Ch V.R."/>
        </authorList>
    </citation>
    <scope>NUCLEOTIDE SEQUENCE [LARGE SCALE GENOMIC DNA]</scope>
    <source>
        <strain evidence="6 7">JC507</strain>
    </source>
</reference>
<evidence type="ECO:0000256" key="4">
    <source>
        <dbReference type="ARBA" id="ARBA00025742"/>
    </source>
</evidence>
<comment type="caution">
    <text evidence="6">The sequence shown here is derived from an EMBL/GenBank/DDBJ whole genome shotgun (WGS) entry which is preliminary data.</text>
</comment>
<comment type="similarity">
    <text evidence="4">Belongs to the cyclic nucleotide phosphodiesterase class-III family.</text>
</comment>
<dbReference type="InterPro" id="IPR029057">
    <property type="entry name" value="PRTase-like"/>
</dbReference>
<feature type="domain" description="Calcineurin-like phosphoesterase" evidence="5">
    <location>
        <begin position="5"/>
        <end position="247"/>
    </location>
</feature>
<dbReference type="Proteomes" id="UP000306038">
    <property type="component" value="Unassembled WGS sequence"/>
</dbReference>
<proteinExistence type="inferred from homology"/>
<keyword evidence="1" id="KW-0479">Metal-binding</keyword>
<dbReference type="InterPro" id="IPR050884">
    <property type="entry name" value="CNP_phosphodiesterase-III"/>
</dbReference>
<evidence type="ECO:0000313" key="7">
    <source>
        <dbReference type="Proteomes" id="UP000306038"/>
    </source>
</evidence>
<organism evidence="6 7">
    <name type="scientific">Chryseobacterium candidae</name>
    <dbReference type="NCBI Taxonomy" id="1978493"/>
    <lineage>
        <taxon>Bacteria</taxon>
        <taxon>Pseudomonadati</taxon>
        <taxon>Bacteroidota</taxon>
        <taxon>Flavobacteriia</taxon>
        <taxon>Flavobacteriales</taxon>
        <taxon>Weeksellaceae</taxon>
        <taxon>Chryseobacterium group</taxon>
        <taxon>Chryseobacterium</taxon>
    </lineage>
</organism>
<dbReference type="PANTHER" id="PTHR42988:SF2">
    <property type="entry name" value="CYCLIC NUCLEOTIDE PHOSPHODIESTERASE CBUA0032-RELATED"/>
    <property type="match status" value="1"/>
</dbReference>
<sequence length="526" mass="60781">MNSIILHISDLHVSRDQEFGGGAIKVQYYLSTSKETEASIHFIDKFINRISSDFPDTKIYLLITGDITNSAEKNEFEFALSFITRIIDKLHIEKKNILIIPGDHDLNRRDIANLFSVKEPRTNEEVNIAKYHNFCNFYQNVLGRTFDPNKVIFDQLIVEDSIVLLGLNSCTQIDLKQKEGSIPIEKFEEEFAEISVGEKKIIACVHHNFTSSYENKNDGQWVSGNRQRFVDKLLTNGINFIFTGNEHANSSKTIFLGEITTSDAGCLTSKDWDASYKVYPIQISEDIVLKNKIFSLHKIHGNDSEYEWDIRTNKTFHQPEEYIIFKNKPPEIDSEITELASDHQTEPTVAAAASTDVPIEIPVVENNYYNSEFTDVLYDKVKELKIFYSGHFHWSETSRAHNWIDVSKLIENKDNLNFIKNVIVDVFETKIKPENIDLIIGLGYEGNIIATKTAIKHNKKYSFLPYSYRHDEHHEAERQLNFDNSNCEFRNVVIITDVVNDGRTIRKLIKKRQDPFFKNVEKIYVV</sequence>
<dbReference type="CDD" id="cd06223">
    <property type="entry name" value="PRTases_typeI"/>
    <property type="match status" value="1"/>
</dbReference>
<accession>A0ABY2R490</accession>
<evidence type="ECO:0000256" key="2">
    <source>
        <dbReference type="ARBA" id="ARBA00022801"/>
    </source>
</evidence>
<evidence type="ECO:0000313" key="6">
    <source>
        <dbReference type="EMBL" id="THV57510.1"/>
    </source>
</evidence>
<dbReference type="Gene3D" id="3.40.50.2020">
    <property type="match status" value="1"/>
</dbReference>
<evidence type="ECO:0000256" key="1">
    <source>
        <dbReference type="ARBA" id="ARBA00022723"/>
    </source>
</evidence>